<keyword evidence="6 18" id="KW-0328">Glycosyltransferase</keyword>
<dbReference type="Proteomes" id="UP000070456">
    <property type="component" value="Unassembled WGS sequence"/>
</dbReference>
<dbReference type="GO" id="GO:0030213">
    <property type="term" value="P:hyaluronan biosynthetic process"/>
    <property type="evidence" value="ECO:0007669"/>
    <property type="project" value="TreeGrafter"/>
</dbReference>
<keyword evidence="8 16" id="KW-0472">Membrane</keyword>
<dbReference type="SUPFAM" id="SSF53448">
    <property type="entry name" value="Nucleotide-diphospho-sugar transferases"/>
    <property type="match status" value="1"/>
</dbReference>
<keyword evidence="16" id="KW-1133">Transmembrane helix</keyword>
<dbReference type="EMBL" id="LOEE01000019">
    <property type="protein sequence ID" value="KXG77006.1"/>
    <property type="molecule type" value="Genomic_DNA"/>
</dbReference>
<evidence type="ECO:0000256" key="13">
    <source>
        <dbReference type="ARBA" id="ARBA00047709"/>
    </source>
</evidence>
<name>A0A140L8Y1_9FIRM</name>
<evidence type="ECO:0000256" key="10">
    <source>
        <dbReference type="ARBA" id="ARBA00040508"/>
    </source>
</evidence>
<evidence type="ECO:0000256" key="16">
    <source>
        <dbReference type="SAM" id="Phobius"/>
    </source>
</evidence>
<dbReference type="GO" id="GO:0005886">
    <property type="term" value="C:plasma membrane"/>
    <property type="evidence" value="ECO:0007669"/>
    <property type="project" value="UniProtKB-SubCell"/>
</dbReference>
<dbReference type="Pfam" id="PF00535">
    <property type="entry name" value="Glycos_transf_2"/>
    <property type="match status" value="1"/>
</dbReference>
<accession>A0A140L8Y1</accession>
<reference evidence="18 19" key="1">
    <citation type="submission" date="2015-12" db="EMBL/GenBank/DDBJ databases">
        <title>Draft genome sequence of the thermoanaerobe Thermotalea metallivorans, an isolate from the runoff channel of the Great Artesian Basin, Australia.</title>
        <authorList>
            <person name="Patel B.K."/>
        </authorList>
    </citation>
    <scope>NUCLEOTIDE SEQUENCE [LARGE SCALE GENOMIC DNA]</scope>
    <source>
        <strain evidence="18 19">B2-1</strain>
    </source>
</reference>
<evidence type="ECO:0000256" key="3">
    <source>
        <dbReference type="ARBA" id="ARBA00006782"/>
    </source>
</evidence>
<evidence type="ECO:0000256" key="1">
    <source>
        <dbReference type="ARBA" id="ARBA00004236"/>
    </source>
</evidence>
<comment type="pathway">
    <text evidence="2">Glycan biosynthesis; hyaluronan biosynthesis.</text>
</comment>
<keyword evidence="5" id="KW-1003">Cell membrane</keyword>
<feature type="transmembrane region" description="Helical" evidence="16">
    <location>
        <begin position="173"/>
        <end position="194"/>
    </location>
</feature>
<evidence type="ECO:0000256" key="6">
    <source>
        <dbReference type="ARBA" id="ARBA00022676"/>
    </source>
</evidence>
<feature type="domain" description="Glycosyltransferase 2-like" evidence="17">
    <location>
        <begin position="241"/>
        <end position="417"/>
    </location>
</feature>
<sequence>MIKIFNKNKNMEEILLQPKEDRRLLSNVPDISNSRTNRDRRGDKYTGSARENINDFIVNNQAGIRYKVNYDVIVTYKRGGKKTSFRCLGKDISMTGILLQIQDKTHIEHMKEAHRISLKFEIIPGSMPEGMEMKVKIPAKIARVSETSLGEYLCGLVFEKGLSAYSYARKGRYALMFSSLLLFFIVGIIVLMRAESIIYFKFNKWLYLYSIIAAVFLLSKYFFGFLYREVPIDIDYTPGVSILIPCFNEEKWIQKTILSCINQDYPVDRLEVIIIDDCSTDRSVEKIDEIVKKLHHEAEQFHAGERVKYIVQKKNGGKREALIRGVLEAKHDLVVFVDSDSFLNPFAIRSLVQPFKDPKMGGVAGRTDVANTYTNILTKMQAVRYYIAFRMVKASEAYFDAVTCLSGPLACYRKEIILKNKEAWLNQRFLGQKATFGDDRSMTNFVLRQYRTSYQDSAICATIAK</sequence>
<comment type="catalytic activity">
    <reaction evidence="14">
        <text>N-acetyl-beta-D-glucosaminyl-(1-&gt;4)-[hyaluronan](n) + UDP-alpha-D-glucuronate = [hyaluronan](n+1) + UDP + H(+)</text>
        <dbReference type="Rhea" id="RHEA:12528"/>
        <dbReference type="Rhea" id="RHEA-COMP:12585"/>
        <dbReference type="Rhea" id="RHEA-COMP:12587"/>
        <dbReference type="ChEBI" id="CHEBI:15378"/>
        <dbReference type="ChEBI" id="CHEBI:58052"/>
        <dbReference type="ChEBI" id="CHEBI:58223"/>
        <dbReference type="ChEBI" id="CHEBI:132153"/>
        <dbReference type="ChEBI" id="CHEBI:132154"/>
        <dbReference type="EC" id="2.4.1.212"/>
    </reaction>
</comment>
<dbReference type="PANTHER" id="PTHR22913:SF12">
    <property type="entry name" value="MANNURONAN SYNTHASE"/>
    <property type="match status" value="1"/>
</dbReference>
<dbReference type="RefSeq" id="WP_242867287.1">
    <property type="nucleotide sequence ID" value="NZ_LOEE01000019.1"/>
</dbReference>
<dbReference type="STRING" id="520762.AN619_05330"/>
<evidence type="ECO:0000256" key="7">
    <source>
        <dbReference type="ARBA" id="ARBA00022679"/>
    </source>
</evidence>
<evidence type="ECO:0000256" key="15">
    <source>
        <dbReference type="SAM" id="MobiDB-lite"/>
    </source>
</evidence>
<protein>
    <recommendedName>
        <fullName evidence="10">Hyaluronan synthase</fullName>
        <ecNumber evidence="4">2.4.1.212</ecNumber>
    </recommendedName>
    <alternativeName>
        <fullName evidence="12">Hyaluronate synthase</fullName>
    </alternativeName>
    <alternativeName>
        <fullName evidence="11">Hyaluronic acid synthase</fullName>
    </alternativeName>
</protein>
<organism evidence="18 19">
    <name type="scientific">Thermotalea metallivorans</name>
    <dbReference type="NCBI Taxonomy" id="520762"/>
    <lineage>
        <taxon>Bacteria</taxon>
        <taxon>Bacillati</taxon>
        <taxon>Bacillota</taxon>
        <taxon>Clostridia</taxon>
        <taxon>Peptostreptococcales</taxon>
        <taxon>Thermotaleaceae</taxon>
        <taxon>Thermotalea</taxon>
    </lineage>
</organism>
<dbReference type="Gene3D" id="3.90.550.10">
    <property type="entry name" value="Spore Coat Polysaccharide Biosynthesis Protein SpsA, Chain A"/>
    <property type="match status" value="1"/>
</dbReference>
<feature type="transmembrane region" description="Helical" evidence="16">
    <location>
        <begin position="206"/>
        <end position="227"/>
    </location>
</feature>
<dbReference type="PANTHER" id="PTHR22913">
    <property type="entry name" value="HYALURONAN SYNTHASE"/>
    <property type="match status" value="1"/>
</dbReference>
<dbReference type="InterPro" id="IPR029044">
    <property type="entry name" value="Nucleotide-diphossugar_trans"/>
</dbReference>
<evidence type="ECO:0000256" key="2">
    <source>
        <dbReference type="ARBA" id="ARBA00004698"/>
    </source>
</evidence>
<dbReference type="CDD" id="cd06423">
    <property type="entry name" value="CESA_like"/>
    <property type="match status" value="1"/>
</dbReference>
<gene>
    <name evidence="18" type="primary">pgaC</name>
    <name evidence="18" type="ORF">AN619_05330</name>
</gene>
<evidence type="ECO:0000313" key="18">
    <source>
        <dbReference type="EMBL" id="KXG77006.1"/>
    </source>
</evidence>
<proteinExistence type="inferred from homology"/>
<evidence type="ECO:0000256" key="8">
    <source>
        <dbReference type="ARBA" id="ARBA00023136"/>
    </source>
</evidence>
<evidence type="ECO:0000256" key="12">
    <source>
        <dbReference type="ARBA" id="ARBA00043237"/>
    </source>
</evidence>
<comment type="function">
    <text evidence="9">Glycosaminoglycan synthesis. The hyaluronic acid capsule is involved in the pathogenicity of group A Streptococci; it may be the major virulence determinant.</text>
</comment>
<evidence type="ECO:0000256" key="4">
    <source>
        <dbReference type="ARBA" id="ARBA00012207"/>
    </source>
</evidence>
<dbReference type="EC" id="2.4.1.212" evidence="4"/>
<evidence type="ECO:0000256" key="9">
    <source>
        <dbReference type="ARBA" id="ARBA00037408"/>
    </source>
</evidence>
<comment type="caution">
    <text evidence="18">The sequence shown here is derived from an EMBL/GenBank/DDBJ whole genome shotgun (WGS) entry which is preliminary data.</text>
</comment>
<evidence type="ECO:0000256" key="5">
    <source>
        <dbReference type="ARBA" id="ARBA00022475"/>
    </source>
</evidence>
<feature type="region of interest" description="Disordered" evidence="15">
    <location>
        <begin position="26"/>
        <end position="46"/>
    </location>
</feature>
<comment type="subcellular location">
    <subcellularLocation>
        <location evidence="1">Cell membrane</location>
    </subcellularLocation>
</comment>
<keyword evidence="16" id="KW-0812">Transmembrane</keyword>
<comment type="catalytic activity">
    <reaction evidence="13">
        <text>[hyaluronan](n) + UDP-N-acetyl-alpha-D-glucosamine = N-acetyl-beta-D-glucosaminyl-(1-&gt;4)-[hyaluronan](n) + UDP + H(+)</text>
        <dbReference type="Rhea" id="RHEA:20465"/>
        <dbReference type="Rhea" id="RHEA-COMP:12583"/>
        <dbReference type="Rhea" id="RHEA-COMP:12585"/>
        <dbReference type="ChEBI" id="CHEBI:15378"/>
        <dbReference type="ChEBI" id="CHEBI:57705"/>
        <dbReference type="ChEBI" id="CHEBI:58223"/>
        <dbReference type="ChEBI" id="CHEBI:132153"/>
        <dbReference type="ChEBI" id="CHEBI:132154"/>
        <dbReference type="EC" id="2.4.1.212"/>
    </reaction>
</comment>
<evidence type="ECO:0000313" key="19">
    <source>
        <dbReference type="Proteomes" id="UP000070456"/>
    </source>
</evidence>
<evidence type="ECO:0000256" key="11">
    <source>
        <dbReference type="ARBA" id="ARBA00042148"/>
    </source>
</evidence>
<dbReference type="InterPro" id="IPR001173">
    <property type="entry name" value="Glyco_trans_2-like"/>
</dbReference>
<comment type="similarity">
    <text evidence="3">Belongs to the NodC/HAS family.</text>
</comment>
<dbReference type="PATRIC" id="fig|520762.4.peg.608"/>
<evidence type="ECO:0000256" key="14">
    <source>
        <dbReference type="ARBA" id="ARBA00048168"/>
    </source>
</evidence>
<dbReference type="GO" id="GO:0085029">
    <property type="term" value="P:extracellular matrix assembly"/>
    <property type="evidence" value="ECO:0007669"/>
    <property type="project" value="TreeGrafter"/>
</dbReference>
<keyword evidence="19" id="KW-1185">Reference proteome</keyword>
<keyword evidence="7 18" id="KW-0808">Transferase</keyword>
<evidence type="ECO:0000259" key="17">
    <source>
        <dbReference type="Pfam" id="PF00535"/>
    </source>
</evidence>
<dbReference type="GO" id="GO:0050501">
    <property type="term" value="F:hyaluronan synthase activity"/>
    <property type="evidence" value="ECO:0007669"/>
    <property type="project" value="UniProtKB-EC"/>
</dbReference>
<dbReference type="AlphaFoldDB" id="A0A140L8Y1"/>